<sequence length="283" mass="31676">MTTRTAPEPLAPGTVLWDIAGDVRVLLSLPAATVLQVAHPAVGAGVDDHSVFRTDPWGRAARSVESLQLWVYGGDRAIEEGRRLRGLHRHISGTDRHGRPYSALTPAHYAWVHATAYPVFLRAARYLDRPFTPGDERRLYGELLRLGRILGIDDRDMPPTPEAYWRYFDTTVAHELERTVVAGELLDPHRPVPPPPGPLARRLWPLLCPLFTRLQVFVTAGLLPPAARDRLGVTWTPRQERGLRRLGAVVRLVVPLLPERLRYLPVARAARAAARRTESGTRQ</sequence>
<name>A0AAT9HJ72_9ACTN</name>
<gene>
    <name evidence="2" type="ORF">SHKM778_38620</name>
</gene>
<dbReference type="AlphaFoldDB" id="A0AAT9HJ72"/>
<evidence type="ECO:0000313" key="2">
    <source>
        <dbReference type="EMBL" id="BFO17474.1"/>
    </source>
</evidence>
<evidence type="ECO:0000259" key="1">
    <source>
        <dbReference type="Pfam" id="PF09995"/>
    </source>
</evidence>
<organism evidence="2">
    <name type="scientific">Streptomyces haneummycinicus</name>
    <dbReference type="NCBI Taxonomy" id="3074435"/>
    <lineage>
        <taxon>Bacteria</taxon>
        <taxon>Bacillati</taxon>
        <taxon>Actinomycetota</taxon>
        <taxon>Actinomycetes</taxon>
        <taxon>Kitasatosporales</taxon>
        <taxon>Streptomycetaceae</taxon>
        <taxon>Streptomyces</taxon>
    </lineage>
</organism>
<proteinExistence type="predicted"/>
<feature type="domain" description="ER-bound oxygenase mpaB/mpaB'/Rubber oxygenase catalytic" evidence="1">
    <location>
        <begin position="17"/>
        <end position="251"/>
    </location>
</feature>
<reference evidence="2" key="2">
    <citation type="submission" date="2024-07" db="EMBL/GenBank/DDBJ databases">
        <title>Streptomyces haneummycinica sp. nov., a new antibiotic-producing actinobacterium isolated from marine sediment.</title>
        <authorList>
            <person name="Uemura M."/>
            <person name="Hamada M."/>
            <person name="Hirano S."/>
            <person name="Kobayashi K."/>
            <person name="Ohshiro T."/>
            <person name="Kobayashi T."/>
            <person name="Terahara T."/>
        </authorList>
    </citation>
    <scope>NUCLEOTIDE SEQUENCE</scope>
    <source>
        <strain evidence="2">KM77-8</strain>
    </source>
</reference>
<dbReference type="GO" id="GO:0016491">
    <property type="term" value="F:oxidoreductase activity"/>
    <property type="evidence" value="ECO:0007669"/>
    <property type="project" value="InterPro"/>
</dbReference>
<accession>A0AAT9HJ72</accession>
<reference evidence="2" key="1">
    <citation type="submission" date="2024-06" db="EMBL/GenBank/DDBJ databases">
        <authorList>
            <consortium name="consrtm"/>
            <person name="Uemura M."/>
            <person name="Terahara T."/>
        </authorList>
    </citation>
    <scope>NUCLEOTIDE SEQUENCE</scope>
    <source>
        <strain evidence="2">KM77-8</strain>
    </source>
</reference>
<dbReference type="InterPro" id="IPR018713">
    <property type="entry name" value="MPAB/Lcp_cat_dom"/>
</dbReference>
<dbReference type="PANTHER" id="PTHR36151">
    <property type="entry name" value="BLR2777 PROTEIN"/>
    <property type="match status" value="1"/>
</dbReference>
<protein>
    <submittedName>
        <fullName evidence="2">Oxygenase MpaB family protein</fullName>
    </submittedName>
</protein>
<dbReference type="PANTHER" id="PTHR36151:SF3">
    <property type="entry name" value="ER-BOUND OXYGENASE MPAB_MPAB'_RUBBER OXYGENASE CATALYTIC DOMAIN-CONTAINING PROTEIN"/>
    <property type="match status" value="1"/>
</dbReference>
<dbReference type="EMBL" id="AP035768">
    <property type="protein sequence ID" value="BFO17474.1"/>
    <property type="molecule type" value="Genomic_DNA"/>
</dbReference>
<dbReference type="Pfam" id="PF09995">
    <property type="entry name" value="MPAB_Lcp_cat"/>
    <property type="match status" value="1"/>
</dbReference>